<dbReference type="InterPro" id="IPR000008">
    <property type="entry name" value="C2_dom"/>
</dbReference>
<dbReference type="PANTHER" id="PTHR46573:SF1">
    <property type="entry name" value="WD REPEAT, SAM AND U-BOX DOMAIN-CONTAINING PROTEIN 1"/>
    <property type="match status" value="1"/>
</dbReference>
<dbReference type="OrthoDB" id="10064100at2759"/>
<feature type="domain" description="C2" evidence="2">
    <location>
        <begin position="65"/>
        <end position="206"/>
    </location>
</feature>
<dbReference type="SMART" id="SM00239">
    <property type="entry name" value="C2"/>
    <property type="match status" value="1"/>
</dbReference>
<evidence type="ECO:0000313" key="4">
    <source>
        <dbReference type="EMBL" id="GAX28382.1"/>
    </source>
</evidence>
<feature type="domain" description="U-box" evidence="3">
    <location>
        <begin position="480"/>
        <end position="553"/>
    </location>
</feature>
<comment type="caution">
    <text evidence="4">The sequence shown here is derived from an EMBL/GenBank/DDBJ whole genome shotgun (WGS) entry which is preliminary data.</text>
</comment>
<feature type="compositionally biased region" description="Low complexity" evidence="1">
    <location>
        <begin position="170"/>
        <end position="184"/>
    </location>
</feature>
<dbReference type="GO" id="GO:0004842">
    <property type="term" value="F:ubiquitin-protein transferase activity"/>
    <property type="evidence" value="ECO:0007669"/>
    <property type="project" value="InterPro"/>
</dbReference>
<dbReference type="InterPro" id="IPR013083">
    <property type="entry name" value="Znf_RING/FYVE/PHD"/>
</dbReference>
<dbReference type="Proteomes" id="UP000198406">
    <property type="component" value="Unassembled WGS sequence"/>
</dbReference>
<dbReference type="GO" id="GO:0016567">
    <property type="term" value="P:protein ubiquitination"/>
    <property type="evidence" value="ECO:0007669"/>
    <property type="project" value="InterPro"/>
</dbReference>
<keyword evidence="5" id="KW-1185">Reference proteome</keyword>
<name>A0A1Z5KQL5_FISSO</name>
<evidence type="ECO:0000259" key="2">
    <source>
        <dbReference type="PROSITE" id="PS50004"/>
    </source>
</evidence>
<dbReference type="PROSITE" id="PS51698">
    <property type="entry name" value="U_BOX"/>
    <property type="match status" value="1"/>
</dbReference>
<accession>A0A1Z5KQL5</accession>
<dbReference type="InterPro" id="IPR003613">
    <property type="entry name" value="Ubox_domain"/>
</dbReference>
<dbReference type="AlphaFoldDB" id="A0A1Z5KQL5"/>
<organism evidence="4 5">
    <name type="scientific">Fistulifera solaris</name>
    <name type="common">Oleaginous diatom</name>
    <dbReference type="NCBI Taxonomy" id="1519565"/>
    <lineage>
        <taxon>Eukaryota</taxon>
        <taxon>Sar</taxon>
        <taxon>Stramenopiles</taxon>
        <taxon>Ochrophyta</taxon>
        <taxon>Bacillariophyta</taxon>
        <taxon>Bacillariophyceae</taxon>
        <taxon>Bacillariophycidae</taxon>
        <taxon>Naviculales</taxon>
        <taxon>Naviculaceae</taxon>
        <taxon>Fistulifera</taxon>
    </lineage>
</organism>
<reference evidence="4 5" key="1">
    <citation type="journal article" date="2015" name="Plant Cell">
        <title>Oil accumulation by the oleaginous diatom Fistulifera solaris as revealed by the genome and transcriptome.</title>
        <authorList>
            <person name="Tanaka T."/>
            <person name="Maeda Y."/>
            <person name="Veluchamy A."/>
            <person name="Tanaka M."/>
            <person name="Abida H."/>
            <person name="Marechal E."/>
            <person name="Bowler C."/>
            <person name="Muto M."/>
            <person name="Sunaga Y."/>
            <person name="Tanaka M."/>
            <person name="Yoshino T."/>
            <person name="Taniguchi T."/>
            <person name="Fukuda Y."/>
            <person name="Nemoto M."/>
            <person name="Matsumoto M."/>
            <person name="Wong P.S."/>
            <person name="Aburatani S."/>
            <person name="Fujibuchi W."/>
        </authorList>
    </citation>
    <scope>NUCLEOTIDE SEQUENCE [LARGE SCALE GENOMIC DNA]</scope>
    <source>
        <strain evidence="4 5">JPCC DA0580</strain>
    </source>
</reference>
<dbReference type="EMBL" id="BDSP01000273">
    <property type="protein sequence ID" value="GAX28382.1"/>
    <property type="molecule type" value="Genomic_DNA"/>
</dbReference>
<dbReference type="Gene3D" id="3.30.40.10">
    <property type="entry name" value="Zinc/RING finger domain, C3HC4 (zinc finger)"/>
    <property type="match status" value="1"/>
</dbReference>
<dbReference type="PROSITE" id="PS50004">
    <property type="entry name" value="C2"/>
    <property type="match status" value="1"/>
</dbReference>
<proteinExistence type="predicted"/>
<evidence type="ECO:0000313" key="5">
    <source>
        <dbReference type="Proteomes" id="UP000198406"/>
    </source>
</evidence>
<dbReference type="InParanoid" id="A0A1Z5KQL5"/>
<feature type="compositionally biased region" description="Basic and acidic residues" evidence="1">
    <location>
        <begin position="452"/>
        <end position="463"/>
    </location>
</feature>
<dbReference type="InterPro" id="IPR052085">
    <property type="entry name" value="WD-SAM-U-box"/>
</dbReference>
<evidence type="ECO:0000256" key="1">
    <source>
        <dbReference type="SAM" id="MobiDB-lite"/>
    </source>
</evidence>
<feature type="region of interest" description="Disordered" evidence="1">
    <location>
        <begin position="441"/>
        <end position="463"/>
    </location>
</feature>
<dbReference type="Gene3D" id="2.60.40.150">
    <property type="entry name" value="C2 domain"/>
    <property type="match status" value="1"/>
</dbReference>
<dbReference type="SUPFAM" id="SSF49562">
    <property type="entry name" value="C2 domain (Calcium/lipid-binding domain, CaLB)"/>
    <property type="match status" value="1"/>
</dbReference>
<feature type="region of interest" description="Disordered" evidence="1">
    <location>
        <begin position="1"/>
        <end position="22"/>
    </location>
</feature>
<dbReference type="Pfam" id="PF04564">
    <property type="entry name" value="U-box"/>
    <property type="match status" value="1"/>
</dbReference>
<gene>
    <name evidence="4" type="ORF">FisN_4Hh044</name>
</gene>
<evidence type="ECO:0000259" key="3">
    <source>
        <dbReference type="PROSITE" id="PS51698"/>
    </source>
</evidence>
<dbReference type="InterPro" id="IPR035892">
    <property type="entry name" value="C2_domain_sf"/>
</dbReference>
<dbReference type="CDD" id="cd16655">
    <property type="entry name" value="RING-Ubox_WDSUB1-like"/>
    <property type="match status" value="1"/>
</dbReference>
<feature type="region of interest" description="Disordered" evidence="1">
    <location>
        <begin position="169"/>
        <end position="200"/>
    </location>
</feature>
<dbReference type="SUPFAM" id="SSF57850">
    <property type="entry name" value="RING/U-box"/>
    <property type="match status" value="1"/>
</dbReference>
<feature type="region of interest" description="Disordered" evidence="1">
    <location>
        <begin position="109"/>
        <end position="135"/>
    </location>
</feature>
<dbReference type="SMART" id="SM00504">
    <property type="entry name" value="Ubox"/>
    <property type="match status" value="1"/>
</dbReference>
<sequence length="581" mass="63322">MADPGEDPGVARLPNEEQVDTDAYENLELSFDDIEGEDLMARIDPPMTTHEPDDLKKKAFDDFGGYADSGMGEDYILGTLIVRVVAARGLESVGGGGFGKLLFGGDARNPRSSGGRQAARKAGSPNPYASVRFGTTTQRTSEVYNTVDPIWPRGESMYMDVVQPKWEQLSGESSDVKSSSSSDDSLGKRSSKIHYGKSSREMVQKHREVARPILTVAVFHASEGGKTLKFPDKSQASGDSDDKFLGMTAIDLTELITGKIRSYDEWLSLNGSKSDRAEIRIYCEYEPSDGRIQAGDMVRFTDYCHPADIYPLLTGKKYKVAEVEGDDVIVSHVTPEGWMTSFCAHRNMLICEERHVDAIDVAHGELASITARLAHSPLMETLSQTVQRLPDEGLVNVGVDAVRGGAHLLTRWLENGFGTALGDIAYATNWDGRFNPDIADTLSTTSLEDDDASSRRQEALPEDRKLPAAEVVLDTPDIEPLPNMPSCPITGEPMREPVVAADGHTYERSAIARWLQASDKSPLTGSVLLHKNLVPNYMLLSSLQEANDGRSGATCEEVVAASVKQLPDDSMDEATAEVNID</sequence>
<dbReference type="PANTHER" id="PTHR46573">
    <property type="entry name" value="WD REPEAT, SAM AND U-BOX DOMAIN-CONTAINING PROTEIN 1"/>
    <property type="match status" value="1"/>
</dbReference>
<protein>
    <submittedName>
        <fullName evidence="4">Uncharacterized protein</fullName>
    </submittedName>
</protein>
<dbReference type="Pfam" id="PF00168">
    <property type="entry name" value="C2"/>
    <property type="match status" value="1"/>
</dbReference>